<comment type="caution">
    <text evidence="1">The sequence shown here is derived from an EMBL/GenBank/DDBJ whole genome shotgun (WGS) entry which is preliminary data.</text>
</comment>
<dbReference type="AlphaFoldDB" id="A0A645C0A8"/>
<gene>
    <name evidence="1" type="ORF">SDC9_118012</name>
</gene>
<reference evidence="1" key="1">
    <citation type="submission" date="2019-08" db="EMBL/GenBank/DDBJ databases">
        <authorList>
            <person name="Kucharzyk K."/>
            <person name="Murdoch R.W."/>
            <person name="Higgins S."/>
            <person name="Loffler F."/>
        </authorList>
    </citation>
    <scope>NUCLEOTIDE SEQUENCE</scope>
</reference>
<proteinExistence type="predicted"/>
<evidence type="ECO:0000313" key="1">
    <source>
        <dbReference type="EMBL" id="MPM71049.1"/>
    </source>
</evidence>
<organism evidence="1">
    <name type="scientific">bioreactor metagenome</name>
    <dbReference type="NCBI Taxonomy" id="1076179"/>
    <lineage>
        <taxon>unclassified sequences</taxon>
        <taxon>metagenomes</taxon>
        <taxon>ecological metagenomes</taxon>
    </lineage>
</organism>
<dbReference type="EMBL" id="VSSQ01023870">
    <property type="protein sequence ID" value="MPM71049.1"/>
    <property type="molecule type" value="Genomic_DNA"/>
</dbReference>
<sequence>MLYAVPLFIYERIVIAKIARQIDDTFTRLIQRGDYFFGRAVREGGKYHIAVGSDAFFCGLQRGQLQPAQRSEKRIYILPSIVL</sequence>
<protein>
    <submittedName>
        <fullName evidence="1">Uncharacterized protein</fullName>
    </submittedName>
</protein>
<name>A0A645C0A8_9ZZZZ</name>
<accession>A0A645C0A8</accession>